<evidence type="ECO:0000259" key="3">
    <source>
        <dbReference type="Pfam" id="PF16321"/>
    </source>
</evidence>
<dbReference type="PANTHER" id="PTHR33231">
    <property type="entry name" value="30S RIBOSOMAL PROTEIN"/>
    <property type="match status" value="1"/>
</dbReference>
<dbReference type="SUPFAM" id="SSF69754">
    <property type="entry name" value="Ribosome binding protein Y (YfiA homologue)"/>
    <property type="match status" value="1"/>
</dbReference>
<sequence length="174" mass="19986">MTVNITAKKIQVTQAFSDYATKKIEAKLDRFFSGDADCKVTLSEQKNMITCEVTVRTAGLIFRSEQKAADKNDAFDACIDRIIRQIRKNKTRVEKQLHSSFKGGFDDVVEEQADFEVVKHKKFNLRPMSEEEAILQMNMLEHTFFMFRNAKTGEINVVYKRDDGNYAVLEPSEA</sequence>
<dbReference type="InterPro" id="IPR034694">
    <property type="entry name" value="HPF_long/plastid"/>
</dbReference>
<dbReference type="Pfam" id="PF02482">
    <property type="entry name" value="Ribosomal_S30AE"/>
    <property type="match status" value="1"/>
</dbReference>
<dbReference type="Proteomes" id="UP000095662">
    <property type="component" value="Unassembled WGS sequence"/>
</dbReference>
<evidence type="ECO:0000313" key="5">
    <source>
        <dbReference type="Proteomes" id="UP000095662"/>
    </source>
</evidence>
<comment type="similarity">
    <text evidence="2">Belongs to the HPF/YfiA ribosome-associated protein family. Long HPF subfamily.</text>
</comment>
<organism evidence="4 5">
    <name type="scientific">[Eubacterium] siraeum</name>
    <dbReference type="NCBI Taxonomy" id="39492"/>
    <lineage>
        <taxon>Bacteria</taxon>
        <taxon>Bacillati</taxon>
        <taxon>Bacillota</taxon>
        <taxon>Clostridia</taxon>
        <taxon>Eubacteriales</taxon>
        <taxon>Oscillospiraceae</taxon>
        <taxon>Oscillospiraceae incertae sedis</taxon>
    </lineage>
</organism>
<reference evidence="4 5" key="1">
    <citation type="submission" date="2015-09" db="EMBL/GenBank/DDBJ databases">
        <authorList>
            <consortium name="Pathogen Informatics"/>
        </authorList>
    </citation>
    <scope>NUCLEOTIDE SEQUENCE [LARGE SCALE GENOMIC DNA]</scope>
    <source>
        <strain evidence="4 5">2789STDY5834928</strain>
    </source>
</reference>
<dbReference type="OrthoDB" id="9794975at2"/>
<comment type="subcellular location">
    <subcellularLocation>
        <location evidence="2">Cytoplasm</location>
    </subcellularLocation>
</comment>
<dbReference type="PANTHER" id="PTHR33231:SF1">
    <property type="entry name" value="30S RIBOSOMAL PROTEIN"/>
    <property type="match status" value="1"/>
</dbReference>
<gene>
    <name evidence="4" type="primary">yvyD</name>
    <name evidence="2" type="synonym">hpf</name>
    <name evidence="4" type="ORF">ERS852540_01481</name>
</gene>
<dbReference type="EMBL" id="CZBY01000011">
    <property type="protein sequence ID" value="CUQ87357.1"/>
    <property type="molecule type" value="Genomic_DNA"/>
</dbReference>
<dbReference type="Gene3D" id="3.30.160.100">
    <property type="entry name" value="Ribosome hibernation promotion factor-like"/>
    <property type="match status" value="1"/>
</dbReference>
<dbReference type="HAMAP" id="MF_00839">
    <property type="entry name" value="HPF"/>
    <property type="match status" value="1"/>
</dbReference>
<evidence type="ECO:0000313" key="4">
    <source>
        <dbReference type="EMBL" id="CUQ87357.1"/>
    </source>
</evidence>
<keyword evidence="1 2" id="KW-0810">Translation regulation</keyword>
<dbReference type="AlphaFoldDB" id="A0A174ZNL2"/>
<dbReference type="NCBIfam" id="TIGR00741">
    <property type="entry name" value="yfiA"/>
    <property type="match status" value="1"/>
</dbReference>
<name>A0A174ZNL2_9FIRM</name>
<dbReference type="InterPro" id="IPR036567">
    <property type="entry name" value="RHF-like"/>
</dbReference>
<evidence type="ECO:0000256" key="1">
    <source>
        <dbReference type="ARBA" id="ARBA00022845"/>
    </source>
</evidence>
<evidence type="ECO:0000256" key="2">
    <source>
        <dbReference type="HAMAP-Rule" id="MF_00839"/>
    </source>
</evidence>
<dbReference type="InterPro" id="IPR032528">
    <property type="entry name" value="Ribosom_S30AE_C"/>
</dbReference>
<dbReference type="Gene3D" id="3.30.505.50">
    <property type="entry name" value="Sigma 54 modulation/S30EA ribosomal protein, C-terminal domain"/>
    <property type="match status" value="1"/>
</dbReference>
<proteinExistence type="inferred from homology"/>
<dbReference type="InterPro" id="IPR038416">
    <property type="entry name" value="Ribosom_S30AE_C_sf"/>
</dbReference>
<dbReference type="InterPro" id="IPR050574">
    <property type="entry name" value="HPF/YfiA_ribosome-assoc"/>
</dbReference>
<dbReference type="InterPro" id="IPR003489">
    <property type="entry name" value="RHF/RaiA"/>
</dbReference>
<dbReference type="GO" id="GO:0022627">
    <property type="term" value="C:cytosolic small ribosomal subunit"/>
    <property type="evidence" value="ECO:0007669"/>
    <property type="project" value="TreeGrafter"/>
</dbReference>
<feature type="domain" description="Sigma 54 modulation/S30EA ribosomal protein C-terminal" evidence="3">
    <location>
        <begin position="114"/>
        <end position="167"/>
    </location>
</feature>
<comment type="function">
    <text evidence="2">Required for dimerization of active 70S ribosomes into 100S ribosomes in stationary phase; 100S ribosomes are translationally inactive and sometimes present during exponential growth.</text>
</comment>
<dbReference type="GO" id="GO:0045900">
    <property type="term" value="P:negative regulation of translational elongation"/>
    <property type="evidence" value="ECO:0007669"/>
    <property type="project" value="TreeGrafter"/>
</dbReference>
<accession>A0A174ZNL2</accession>
<comment type="subunit">
    <text evidence="2">Interacts with 100S ribosomes.</text>
</comment>
<dbReference type="GO" id="GO:0043024">
    <property type="term" value="F:ribosomal small subunit binding"/>
    <property type="evidence" value="ECO:0007669"/>
    <property type="project" value="TreeGrafter"/>
</dbReference>
<protein>
    <recommendedName>
        <fullName evidence="2">Ribosome hibernation promoting factor</fullName>
        <shortName evidence="2">HPF</shortName>
    </recommendedName>
</protein>
<keyword evidence="2" id="KW-0963">Cytoplasm</keyword>
<dbReference type="CDD" id="cd00552">
    <property type="entry name" value="RaiA"/>
    <property type="match status" value="1"/>
</dbReference>
<dbReference type="Pfam" id="PF16321">
    <property type="entry name" value="Ribosom_S30AE_C"/>
    <property type="match status" value="1"/>
</dbReference>
<dbReference type="STRING" id="39492.ERS852540_01481"/>